<feature type="region of interest" description="Disordered" evidence="1">
    <location>
        <begin position="183"/>
        <end position="205"/>
    </location>
</feature>
<keyword evidence="4" id="KW-1185">Reference proteome</keyword>
<feature type="compositionally biased region" description="Basic and acidic residues" evidence="1">
    <location>
        <begin position="383"/>
        <end position="392"/>
    </location>
</feature>
<evidence type="ECO:0000256" key="1">
    <source>
        <dbReference type="SAM" id="MobiDB-lite"/>
    </source>
</evidence>
<reference evidence="3 4" key="1">
    <citation type="submission" date="2015-07" db="EMBL/GenBank/DDBJ databases">
        <title>Genome analysis of myxobacterium Chondromyces crocatus Cm c5 reveals a high potential for natural compound synthesis and the genetic basis for the loss of fruiting body formation.</title>
        <authorList>
            <person name="Zaburannyi N."/>
            <person name="Bunk B."/>
            <person name="Maier J."/>
            <person name="Overmann J."/>
            <person name="Mueller R."/>
        </authorList>
    </citation>
    <scope>NUCLEOTIDE SEQUENCE [LARGE SCALE GENOMIC DNA]</scope>
    <source>
        <strain evidence="3 4">Cm c5</strain>
    </source>
</reference>
<keyword evidence="2" id="KW-0732">Signal</keyword>
<dbReference type="Gene3D" id="1.20.120.1490">
    <property type="match status" value="1"/>
</dbReference>
<accession>A0A0K1EQG1</accession>
<feature type="region of interest" description="Disordered" evidence="1">
    <location>
        <begin position="30"/>
        <end position="77"/>
    </location>
</feature>
<feature type="signal peptide" evidence="2">
    <location>
        <begin position="1"/>
        <end position="23"/>
    </location>
</feature>
<dbReference type="KEGG" id="ccro:CMC5_070910"/>
<dbReference type="PROSITE" id="PS51257">
    <property type="entry name" value="PROKAR_LIPOPROTEIN"/>
    <property type="match status" value="1"/>
</dbReference>
<sequence>MNARGFRSLASVAVLSLASFVAACGSEPNAELENTQAEEQDLGVDEQAAKGSEETAKGPGRGEGRGPKGHFGKGGPGAMFGEVLRELELSDAQREAVKEVMGELRGGAEGKQPRALFAKLAAGVRAGSIDEAALQAELKGSEGEGRREAFVAAVQKLHQTLTPEQRKQLVAKISERAGKHEGRFEGKFDGKRGAMKGGKGRAHAMHGEKGGVERLLHGVTLREGQREQIETALASAGLDAAKFWGEKPDFEAMITARKALLDSFASDGFDAKAALPALGEGKGGPGAHLERMVASLKVVTPLLDDAQRAALADRLERGPMGMKGKRGAHRFEGPGRGGEQRRFEGPPRGGERPAMERARRDGEQRRFEGPRRGAGARGGAPEGLRDGARGER</sequence>
<evidence type="ECO:0000256" key="2">
    <source>
        <dbReference type="SAM" id="SignalP"/>
    </source>
</evidence>
<feature type="compositionally biased region" description="Basic and acidic residues" evidence="1">
    <location>
        <begin position="47"/>
        <end position="66"/>
    </location>
</feature>
<dbReference type="GO" id="GO:0042597">
    <property type="term" value="C:periplasmic space"/>
    <property type="evidence" value="ECO:0007669"/>
    <property type="project" value="InterPro"/>
</dbReference>
<dbReference type="AlphaFoldDB" id="A0A0K1EQG1"/>
<dbReference type="EMBL" id="CP012159">
    <property type="protein sequence ID" value="AKT42863.1"/>
    <property type="molecule type" value="Genomic_DNA"/>
</dbReference>
<organism evidence="3 4">
    <name type="scientific">Chondromyces crocatus</name>
    <dbReference type="NCBI Taxonomy" id="52"/>
    <lineage>
        <taxon>Bacteria</taxon>
        <taxon>Pseudomonadati</taxon>
        <taxon>Myxococcota</taxon>
        <taxon>Polyangia</taxon>
        <taxon>Polyangiales</taxon>
        <taxon>Polyangiaceae</taxon>
        <taxon>Chondromyces</taxon>
    </lineage>
</organism>
<feature type="compositionally biased region" description="Basic and acidic residues" evidence="1">
    <location>
        <begin position="329"/>
        <end position="371"/>
    </location>
</feature>
<dbReference type="InterPro" id="IPR012899">
    <property type="entry name" value="LTXXQ"/>
</dbReference>
<feature type="region of interest" description="Disordered" evidence="1">
    <location>
        <begin position="317"/>
        <end position="392"/>
    </location>
</feature>
<name>A0A0K1EQG1_CHOCO</name>
<dbReference type="RefSeq" id="WP_050434422.1">
    <property type="nucleotide sequence ID" value="NZ_CP012159.1"/>
</dbReference>
<dbReference type="Pfam" id="PF07813">
    <property type="entry name" value="LTXXQ"/>
    <property type="match status" value="1"/>
</dbReference>
<dbReference type="OrthoDB" id="5520761at2"/>
<protein>
    <recommendedName>
        <fullName evidence="5">Lipoprotein</fullName>
    </recommendedName>
</protein>
<feature type="compositionally biased region" description="Basic and acidic residues" evidence="1">
    <location>
        <begin position="183"/>
        <end position="192"/>
    </location>
</feature>
<gene>
    <name evidence="3" type="ORF">CMC5_070910</name>
</gene>
<evidence type="ECO:0008006" key="5">
    <source>
        <dbReference type="Google" id="ProtNLM"/>
    </source>
</evidence>
<proteinExistence type="predicted"/>
<dbReference type="STRING" id="52.CMC5_070910"/>
<dbReference type="Proteomes" id="UP000067626">
    <property type="component" value="Chromosome"/>
</dbReference>
<evidence type="ECO:0000313" key="3">
    <source>
        <dbReference type="EMBL" id="AKT42863.1"/>
    </source>
</evidence>
<evidence type="ECO:0000313" key="4">
    <source>
        <dbReference type="Proteomes" id="UP000067626"/>
    </source>
</evidence>
<feature type="chain" id="PRO_5005459824" description="Lipoprotein" evidence="2">
    <location>
        <begin position="24"/>
        <end position="392"/>
    </location>
</feature>